<reference evidence="1 2" key="1">
    <citation type="submission" date="2019-05" db="EMBL/GenBank/DDBJ databases">
        <authorList>
            <consortium name="Science for Life Laboratories"/>
        </authorList>
    </citation>
    <scope>NUCLEOTIDE SEQUENCE [LARGE SCALE GENOMIC DNA]</scope>
    <source>
        <strain evidence="1">Soil9</strain>
    </source>
</reference>
<organism evidence="1 2">
    <name type="scientific">Gemmata massiliana</name>
    <dbReference type="NCBI Taxonomy" id="1210884"/>
    <lineage>
        <taxon>Bacteria</taxon>
        <taxon>Pseudomonadati</taxon>
        <taxon>Planctomycetota</taxon>
        <taxon>Planctomycetia</taxon>
        <taxon>Gemmatales</taxon>
        <taxon>Gemmataceae</taxon>
        <taxon>Gemmata</taxon>
    </lineage>
</organism>
<protein>
    <submittedName>
        <fullName evidence="1">Transcription regulator</fullName>
    </submittedName>
</protein>
<name>A0A6P2DI66_9BACT</name>
<evidence type="ECO:0000313" key="2">
    <source>
        <dbReference type="Proteomes" id="UP000464178"/>
    </source>
</evidence>
<dbReference type="Proteomes" id="UP000464178">
    <property type="component" value="Chromosome"/>
</dbReference>
<dbReference type="SUPFAM" id="SSF111331">
    <property type="entry name" value="NAD kinase/diacylglycerol kinase-like"/>
    <property type="match status" value="1"/>
</dbReference>
<sequence length="76" mass="8218">MVAARLLHGDYLGDENVVHRLARKVEIESHPALPVSIDGELGEGERFTFEVVPGALRALTGPGYCAGRGRILPRNP</sequence>
<accession>A0A6P2DI66</accession>
<evidence type="ECO:0000313" key="1">
    <source>
        <dbReference type="EMBL" id="VTS01029.1"/>
    </source>
</evidence>
<dbReference type="EMBL" id="LR593886">
    <property type="protein sequence ID" value="VTS01029.1"/>
    <property type="molecule type" value="Genomic_DNA"/>
</dbReference>
<gene>
    <name evidence="1" type="ORF">SOIL9_79860</name>
</gene>
<dbReference type="KEGG" id="gms:SOIL9_79860"/>
<dbReference type="Gene3D" id="2.60.200.40">
    <property type="match status" value="1"/>
</dbReference>
<keyword evidence="2" id="KW-1185">Reference proteome</keyword>
<proteinExistence type="predicted"/>
<dbReference type="AlphaFoldDB" id="A0A6P2DI66"/>
<dbReference type="InterPro" id="IPR016064">
    <property type="entry name" value="NAD/diacylglycerol_kinase_sf"/>
</dbReference>